<dbReference type="EMBL" id="BAABUK010000002">
    <property type="protein sequence ID" value="GAA5807611.1"/>
    <property type="molecule type" value="Genomic_DNA"/>
</dbReference>
<proteinExistence type="predicted"/>
<sequence>MKFITITIFTITMAVAAVHAAATGAELHRERRIMMRKRQAANINGATGMVKTQDQINREQVENVITEFNKLLMSQEAAKTQPVAVAAATAPVPAPVPAFAQPQAVPYVDPVAAANAAPLVIPPAIQALMDNGCGATPGSTACSGVTTPSSGVIDPAAGAPVISPFAPVAPVAAVAPVTPVAAPAKAPAKKEEEKEGSEEEKEGNEEEKEGNEEEKEGNEEEKEGGEEEKEGGEEEKESEEKDEPEDEGNKKVGKRADIPETNQADAKTEEAGSSDEA</sequence>
<evidence type="ECO:0000256" key="1">
    <source>
        <dbReference type="SAM" id="MobiDB-lite"/>
    </source>
</evidence>
<feature type="compositionally biased region" description="Acidic residues" evidence="1">
    <location>
        <begin position="194"/>
        <end position="246"/>
    </location>
</feature>
<gene>
    <name evidence="3" type="ORF">MFLAVUS_000980</name>
</gene>
<evidence type="ECO:0000256" key="2">
    <source>
        <dbReference type="SAM" id="SignalP"/>
    </source>
</evidence>
<feature type="region of interest" description="Disordered" evidence="1">
    <location>
        <begin position="180"/>
        <end position="277"/>
    </location>
</feature>
<name>A0ABP9YL69_9FUNG</name>
<comment type="caution">
    <text evidence="3">The sequence shown here is derived from an EMBL/GenBank/DDBJ whole genome shotgun (WGS) entry which is preliminary data.</text>
</comment>
<keyword evidence="2" id="KW-0732">Signal</keyword>
<dbReference type="Proteomes" id="UP001473302">
    <property type="component" value="Unassembled WGS sequence"/>
</dbReference>
<evidence type="ECO:0000313" key="4">
    <source>
        <dbReference type="Proteomes" id="UP001473302"/>
    </source>
</evidence>
<feature type="chain" id="PRO_5046736876" evidence="2">
    <location>
        <begin position="21"/>
        <end position="277"/>
    </location>
</feature>
<evidence type="ECO:0000313" key="3">
    <source>
        <dbReference type="EMBL" id="GAA5807611.1"/>
    </source>
</evidence>
<feature type="compositionally biased region" description="Basic and acidic residues" evidence="1">
    <location>
        <begin position="247"/>
        <end position="258"/>
    </location>
</feature>
<accession>A0ABP9YL69</accession>
<protein>
    <submittedName>
        <fullName evidence="3">Uncharacterized protein</fullName>
    </submittedName>
</protein>
<feature type="signal peptide" evidence="2">
    <location>
        <begin position="1"/>
        <end position="20"/>
    </location>
</feature>
<keyword evidence="4" id="KW-1185">Reference proteome</keyword>
<organism evidence="3 4">
    <name type="scientific">Mucor flavus</name>
    <dbReference type="NCBI Taxonomy" id="439312"/>
    <lineage>
        <taxon>Eukaryota</taxon>
        <taxon>Fungi</taxon>
        <taxon>Fungi incertae sedis</taxon>
        <taxon>Mucoromycota</taxon>
        <taxon>Mucoromycotina</taxon>
        <taxon>Mucoromycetes</taxon>
        <taxon>Mucorales</taxon>
        <taxon>Mucorineae</taxon>
        <taxon>Mucoraceae</taxon>
        <taxon>Mucor</taxon>
    </lineage>
</organism>
<reference evidence="3 4" key="1">
    <citation type="submission" date="2024-04" db="EMBL/GenBank/DDBJ databases">
        <title>genome sequences of Mucor flavus KT1a and Helicostylum pulchrum KT1b strains isolated from the surface of a dry-aged beef.</title>
        <authorList>
            <person name="Toyotome T."/>
            <person name="Hosono M."/>
            <person name="Torimaru M."/>
            <person name="Fukuda K."/>
            <person name="Mikami N."/>
        </authorList>
    </citation>
    <scope>NUCLEOTIDE SEQUENCE [LARGE SCALE GENOMIC DNA]</scope>
    <source>
        <strain evidence="3 4">KT1a</strain>
    </source>
</reference>